<dbReference type="PROSITE" id="PS50181">
    <property type="entry name" value="FBOX"/>
    <property type="match status" value="1"/>
</dbReference>
<dbReference type="EMBL" id="BSYO01000002">
    <property type="protein sequence ID" value="GMH00159.1"/>
    <property type="molecule type" value="Genomic_DNA"/>
</dbReference>
<name>A0AAD3P933_NEPGR</name>
<proteinExistence type="predicted"/>
<dbReference type="Pfam" id="PF23622">
    <property type="entry name" value="LRR_At1g61320_AtMIF1"/>
    <property type="match status" value="1"/>
</dbReference>
<gene>
    <name evidence="2" type="ORF">Nepgr_001998</name>
</gene>
<evidence type="ECO:0000259" key="1">
    <source>
        <dbReference type="PROSITE" id="PS50181"/>
    </source>
</evidence>
<protein>
    <recommendedName>
        <fullName evidence="1">F-box domain-containing protein</fullName>
    </recommendedName>
</protein>
<dbReference type="InterPro" id="IPR053781">
    <property type="entry name" value="F-box_AtFBL13-like"/>
</dbReference>
<dbReference type="PANTHER" id="PTHR34145:SF68">
    <property type="entry name" value="FBD DOMAIN-CONTAINING PROTEIN"/>
    <property type="match status" value="1"/>
</dbReference>
<dbReference type="Gene3D" id="3.80.10.10">
    <property type="entry name" value="Ribonuclease Inhibitor"/>
    <property type="match status" value="1"/>
</dbReference>
<comment type="caution">
    <text evidence="2">The sequence shown here is derived from an EMBL/GenBank/DDBJ whole genome shotgun (WGS) entry which is preliminary data.</text>
</comment>
<dbReference type="InterPro" id="IPR053772">
    <property type="entry name" value="At1g61320/At1g61330-like"/>
</dbReference>
<dbReference type="PANTHER" id="PTHR34145">
    <property type="entry name" value="OS02G0105600 PROTEIN"/>
    <property type="match status" value="1"/>
</dbReference>
<evidence type="ECO:0000313" key="2">
    <source>
        <dbReference type="EMBL" id="GMH00159.1"/>
    </source>
</evidence>
<dbReference type="SUPFAM" id="SSF81383">
    <property type="entry name" value="F-box domain"/>
    <property type="match status" value="1"/>
</dbReference>
<dbReference type="Pfam" id="PF00646">
    <property type="entry name" value="F-box"/>
    <property type="match status" value="1"/>
</dbReference>
<dbReference type="CDD" id="cd22160">
    <property type="entry name" value="F-box_AtFBL13-like"/>
    <property type="match status" value="1"/>
</dbReference>
<dbReference type="AlphaFoldDB" id="A0AAD3P933"/>
<dbReference type="InterPro" id="IPR032675">
    <property type="entry name" value="LRR_dom_sf"/>
</dbReference>
<feature type="domain" description="F-box" evidence="1">
    <location>
        <begin position="11"/>
        <end position="64"/>
    </location>
</feature>
<evidence type="ECO:0000313" key="3">
    <source>
        <dbReference type="Proteomes" id="UP001279734"/>
    </source>
</evidence>
<dbReference type="Gene3D" id="1.20.1280.50">
    <property type="match status" value="1"/>
</dbReference>
<dbReference type="InterPro" id="IPR055357">
    <property type="entry name" value="LRR_At1g61320_AtMIF1"/>
</dbReference>
<sequence>MQPIRTSMVLADRISMLPDEILCCILSLLTLKEAASTSILSRRWRYLWTSFPRLDFGAENFQEMEANAFVKAVNKVLRVYSGRNLQEFTVRFQVQEIPVREIESYHIDCWIAFAIATGVVKLELDLTYCCFGTLKKYSIPLDLFVGTKGMVPYLKQFDCRSSIVTSPLSIHRQLACLTELVLRSVEVTDEVFRIILLRCSSLTHLVLECSDSLIFAKSTLPHIKLKSLEICGCRNLEKLEISVPNLVSFTYYGLKTTFCIKDAQHLVHVDLRHSVLYSDNPYTQHLDMKDFLFGQFSCYISQLERLSLEISAFKEVPVLNGVHLFRNLKRLDLIGNCFCSLALCYNLAVFLLKASPFLRLLLLWLPTEFRTSGEELRKISIPRHSNLKKLVLRDFQGRRSNIEFVLYIAEHAIALERIEIIRDHESIKQLQKKGIGAEEDEMARYLRESLPPGVELKFI</sequence>
<dbReference type="SUPFAM" id="SSF52047">
    <property type="entry name" value="RNI-like"/>
    <property type="match status" value="1"/>
</dbReference>
<accession>A0AAD3P933</accession>
<organism evidence="2 3">
    <name type="scientific">Nepenthes gracilis</name>
    <name type="common">Slender pitcher plant</name>
    <dbReference type="NCBI Taxonomy" id="150966"/>
    <lineage>
        <taxon>Eukaryota</taxon>
        <taxon>Viridiplantae</taxon>
        <taxon>Streptophyta</taxon>
        <taxon>Embryophyta</taxon>
        <taxon>Tracheophyta</taxon>
        <taxon>Spermatophyta</taxon>
        <taxon>Magnoliopsida</taxon>
        <taxon>eudicotyledons</taxon>
        <taxon>Gunneridae</taxon>
        <taxon>Pentapetalae</taxon>
        <taxon>Caryophyllales</taxon>
        <taxon>Nepenthaceae</taxon>
        <taxon>Nepenthes</taxon>
    </lineage>
</organism>
<reference evidence="2" key="1">
    <citation type="submission" date="2023-05" db="EMBL/GenBank/DDBJ databases">
        <title>Nepenthes gracilis genome sequencing.</title>
        <authorList>
            <person name="Fukushima K."/>
        </authorList>
    </citation>
    <scope>NUCLEOTIDE SEQUENCE</scope>
    <source>
        <strain evidence="2">SING2019-196</strain>
    </source>
</reference>
<dbReference type="SMART" id="SM00256">
    <property type="entry name" value="FBOX"/>
    <property type="match status" value="1"/>
</dbReference>
<dbReference type="InterPro" id="IPR001810">
    <property type="entry name" value="F-box_dom"/>
</dbReference>
<dbReference type="Proteomes" id="UP001279734">
    <property type="component" value="Unassembled WGS sequence"/>
</dbReference>
<keyword evidence="3" id="KW-1185">Reference proteome</keyword>
<dbReference type="InterPro" id="IPR036047">
    <property type="entry name" value="F-box-like_dom_sf"/>
</dbReference>